<evidence type="ECO:0000259" key="5">
    <source>
        <dbReference type="PROSITE" id="PS51078"/>
    </source>
</evidence>
<dbReference type="GO" id="GO:0003677">
    <property type="term" value="F:DNA binding"/>
    <property type="evidence" value="ECO:0007669"/>
    <property type="project" value="UniProtKB-KW"/>
</dbReference>
<dbReference type="Pfam" id="PF01614">
    <property type="entry name" value="IclR_C"/>
    <property type="match status" value="1"/>
</dbReference>
<keyword evidence="2" id="KW-0238">DNA-binding</keyword>
<dbReference type="Pfam" id="PF09339">
    <property type="entry name" value="HTH_IclR"/>
    <property type="match status" value="1"/>
</dbReference>
<protein>
    <submittedName>
        <fullName evidence="6">Transcriptional regulator, IclR family</fullName>
    </submittedName>
</protein>
<keyword evidence="3" id="KW-0804">Transcription</keyword>
<dbReference type="PROSITE" id="PS51077">
    <property type="entry name" value="HTH_ICLR"/>
    <property type="match status" value="1"/>
</dbReference>
<dbReference type="GO" id="GO:0003700">
    <property type="term" value="F:DNA-binding transcription factor activity"/>
    <property type="evidence" value="ECO:0007669"/>
    <property type="project" value="TreeGrafter"/>
</dbReference>
<dbReference type="SMART" id="SM00346">
    <property type="entry name" value="HTH_ICLR"/>
    <property type="match status" value="1"/>
</dbReference>
<sequence>MSASESSRARGVDRVIGILKQLHIARRPMTMRELIEATGAPRSSIYELVTMLTEAGWLETSVDGSVFFGREMHYYGSDYAVHNDLISRAHQAILALVRTHDETAQLCMLEGNKYTVVLSENSSRPFNISSDIGVKVPIPWTASGRLLLAHMRAEEIRSLIPDEDFILDNGRRVEFQDFLCDVQRAADQGYCCTEGLSHTFRLCMAAPIRDRTGLPVAALCFMTSRDTDPEKRAMMLEDLIRSAKALSQPYTRIVNAEWSARGRKG</sequence>
<evidence type="ECO:0000256" key="3">
    <source>
        <dbReference type="ARBA" id="ARBA00023163"/>
    </source>
</evidence>
<dbReference type="PROSITE" id="PS51078">
    <property type="entry name" value="ICLR_ED"/>
    <property type="match status" value="1"/>
</dbReference>
<dbReference type="PANTHER" id="PTHR30136:SF35">
    <property type="entry name" value="HTH-TYPE TRANSCRIPTIONAL REGULATOR RV1719"/>
    <property type="match status" value="1"/>
</dbReference>
<dbReference type="InterPro" id="IPR005471">
    <property type="entry name" value="Tscrpt_reg_IclR_N"/>
</dbReference>
<dbReference type="SUPFAM" id="SSF55781">
    <property type="entry name" value="GAF domain-like"/>
    <property type="match status" value="1"/>
</dbReference>
<dbReference type="Gene3D" id="3.30.450.40">
    <property type="match status" value="1"/>
</dbReference>
<dbReference type="InterPro" id="IPR029016">
    <property type="entry name" value="GAF-like_dom_sf"/>
</dbReference>
<evidence type="ECO:0000256" key="2">
    <source>
        <dbReference type="ARBA" id="ARBA00023125"/>
    </source>
</evidence>
<dbReference type="GO" id="GO:0045892">
    <property type="term" value="P:negative regulation of DNA-templated transcription"/>
    <property type="evidence" value="ECO:0007669"/>
    <property type="project" value="TreeGrafter"/>
</dbReference>
<accession>A0A1I7DYS5</accession>
<feature type="domain" description="IclR-ED" evidence="5">
    <location>
        <begin position="71"/>
        <end position="252"/>
    </location>
</feature>
<dbReference type="InterPro" id="IPR036388">
    <property type="entry name" value="WH-like_DNA-bd_sf"/>
</dbReference>
<keyword evidence="1" id="KW-0805">Transcription regulation</keyword>
<evidence type="ECO:0000313" key="7">
    <source>
        <dbReference type="Proteomes" id="UP000198844"/>
    </source>
</evidence>
<proteinExistence type="predicted"/>
<dbReference type="InterPro" id="IPR050707">
    <property type="entry name" value="HTH_MetabolicPath_Reg"/>
</dbReference>
<organism evidence="6 7">
    <name type="scientific">Paraburkholderia aspalathi</name>
    <dbReference type="NCBI Taxonomy" id="1324617"/>
    <lineage>
        <taxon>Bacteria</taxon>
        <taxon>Pseudomonadati</taxon>
        <taxon>Pseudomonadota</taxon>
        <taxon>Betaproteobacteria</taxon>
        <taxon>Burkholderiales</taxon>
        <taxon>Burkholderiaceae</taxon>
        <taxon>Paraburkholderia</taxon>
    </lineage>
</organism>
<gene>
    <name evidence="6" type="ORF">SAMN05192563_1012151</name>
</gene>
<feature type="domain" description="HTH iclR-type" evidence="4">
    <location>
        <begin position="9"/>
        <end position="70"/>
    </location>
</feature>
<reference evidence="6 7" key="1">
    <citation type="submission" date="2016-10" db="EMBL/GenBank/DDBJ databases">
        <authorList>
            <person name="de Groot N.N."/>
        </authorList>
    </citation>
    <scope>NUCLEOTIDE SEQUENCE [LARGE SCALE GENOMIC DNA]</scope>
    <source>
        <strain evidence="6 7">LMG 27731</strain>
    </source>
</reference>
<dbReference type="Gene3D" id="1.10.10.10">
    <property type="entry name" value="Winged helix-like DNA-binding domain superfamily/Winged helix DNA-binding domain"/>
    <property type="match status" value="1"/>
</dbReference>
<dbReference type="SUPFAM" id="SSF46785">
    <property type="entry name" value="Winged helix' DNA-binding domain"/>
    <property type="match status" value="1"/>
</dbReference>
<dbReference type="EMBL" id="FPBH01000012">
    <property type="protein sequence ID" value="SFU16785.1"/>
    <property type="molecule type" value="Genomic_DNA"/>
</dbReference>
<evidence type="ECO:0000256" key="1">
    <source>
        <dbReference type="ARBA" id="ARBA00023015"/>
    </source>
</evidence>
<dbReference type="OrthoDB" id="9790046at2"/>
<dbReference type="Proteomes" id="UP000198844">
    <property type="component" value="Unassembled WGS sequence"/>
</dbReference>
<dbReference type="RefSeq" id="WP_093636468.1">
    <property type="nucleotide sequence ID" value="NZ_FPBH01000012.1"/>
</dbReference>
<name>A0A1I7DYS5_9BURK</name>
<evidence type="ECO:0000259" key="4">
    <source>
        <dbReference type="PROSITE" id="PS51077"/>
    </source>
</evidence>
<dbReference type="InterPro" id="IPR014757">
    <property type="entry name" value="Tscrpt_reg_IclR_C"/>
</dbReference>
<dbReference type="InterPro" id="IPR036390">
    <property type="entry name" value="WH_DNA-bd_sf"/>
</dbReference>
<dbReference type="PANTHER" id="PTHR30136">
    <property type="entry name" value="HELIX-TURN-HELIX TRANSCRIPTIONAL REGULATOR, ICLR FAMILY"/>
    <property type="match status" value="1"/>
</dbReference>
<evidence type="ECO:0000313" key="6">
    <source>
        <dbReference type="EMBL" id="SFU16785.1"/>
    </source>
</evidence>
<dbReference type="AlphaFoldDB" id="A0A1I7DYS5"/>